<dbReference type="RefSeq" id="WP_026426291.1">
    <property type="nucleotide sequence ID" value="NZ_CBCRWE010000005.1"/>
</dbReference>
<evidence type="ECO:0000259" key="2">
    <source>
        <dbReference type="Pfam" id="PF04326"/>
    </source>
</evidence>
<keyword evidence="1" id="KW-1133">Transmembrane helix</keyword>
<dbReference type="InterPro" id="IPR007421">
    <property type="entry name" value="Schlafen_AlbA_2_dom"/>
</dbReference>
<organism evidence="3 4">
    <name type="scientific">Actinomyces slackii</name>
    <dbReference type="NCBI Taxonomy" id="52774"/>
    <lineage>
        <taxon>Bacteria</taxon>
        <taxon>Bacillati</taxon>
        <taxon>Actinomycetota</taxon>
        <taxon>Actinomycetes</taxon>
        <taxon>Actinomycetales</taxon>
        <taxon>Actinomycetaceae</taxon>
        <taxon>Actinomyces</taxon>
    </lineage>
</organism>
<dbReference type="Pfam" id="PF04326">
    <property type="entry name" value="SLFN_AlbA_2"/>
    <property type="match status" value="1"/>
</dbReference>
<proteinExistence type="predicted"/>
<reference evidence="3 4" key="1">
    <citation type="submission" date="2018-12" db="EMBL/GenBank/DDBJ databases">
        <authorList>
            <consortium name="Pathogen Informatics"/>
        </authorList>
    </citation>
    <scope>NUCLEOTIDE SEQUENCE [LARGE SCALE GENOMIC DNA]</scope>
    <source>
        <strain evidence="3 4">NCTC11923</strain>
    </source>
</reference>
<accession>A0A448KAL9</accession>
<keyword evidence="1" id="KW-0812">Transmembrane</keyword>
<dbReference type="KEGG" id="asla:NCTC11923_00586"/>
<sequence length="315" mass="34927">MDTLLTGPANPSLIWWVLSQPTLVLTSFLVGRLTRFLLRGRVTVSDSAATLITLMGLWLGLLLSAWLFQAEDLMSPKMLITACSVAAVVLIVASAILAQRQRHRVLAPIAEMARLGESDRLEFKSSARWNLRTDKRDEAMETVVAKTVTAFLNSSGGTLLLGVDDDGTLIGLGPDYTTLKQPDADRFELWLRDMWRTRLGTNAAALPLVDFAPTPQGDAEVCRITVPPAPWPVYLRSKGRDAELWVRVGNSTRRLEVDDAVDYVSLRWPRINRVSWPTRIGDFLLRRDRVRPLSPAAIVTARAERTGSGAWDPDA</sequence>
<dbReference type="InterPro" id="IPR038461">
    <property type="entry name" value="Schlafen_AlbA_2_dom_sf"/>
</dbReference>
<dbReference type="EMBL" id="LR134363">
    <property type="protein sequence ID" value="VEG73969.1"/>
    <property type="molecule type" value="Genomic_DNA"/>
</dbReference>
<name>A0A448KAL9_9ACTO</name>
<keyword evidence="4" id="KW-1185">Reference proteome</keyword>
<protein>
    <submittedName>
        <fullName evidence="3">Divergent AAA domain</fullName>
    </submittedName>
</protein>
<feature type="transmembrane region" description="Helical" evidence="1">
    <location>
        <begin position="79"/>
        <end position="98"/>
    </location>
</feature>
<gene>
    <name evidence="3" type="ORF">NCTC11923_00586</name>
</gene>
<evidence type="ECO:0000313" key="3">
    <source>
        <dbReference type="EMBL" id="VEG73969.1"/>
    </source>
</evidence>
<dbReference type="Proteomes" id="UP000276899">
    <property type="component" value="Chromosome"/>
</dbReference>
<evidence type="ECO:0000256" key="1">
    <source>
        <dbReference type="SAM" id="Phobius"/>
    </source>
</evidence>
<feature type="transmembrane region" description="Helical" evidence="1">
    <location>
        <begin position="12"/>
        <end position="31"/>
    </location>
</feature>
<dbReference type="STRING" id="1278298.GCA_000428685_00109"/>
<feature type="transmembrane region" description="Helical" evidence="1">
    <location>
        <begin position="43"/>
        <end position="67"/>
    </location>
</feature>
<keyword evidence="1" id="KW-0472">Membrane</keyword>
<dbReference type="AlphaFoldDB" id="A0A448KAL9"/>
<feature type="domain" description="Schlafen AlbA-2" evidence="2">
    <location>
        <begin position="117"/>
        <end position="255"/>
    </location>
</feature>
<dbReference type="Gene3D" id="3.30.950.30">
    <property type="entry name" value="Schlafen, AAA domain"/>
    <property type="match status" value="1"/>
</dbReference>
<evidence type="ECO:0000313" key="4">
    <source>
        <dbReference type="Proteomes" id="UP000276899"/>
    </source>
</evidence>